<dbReference type="EMBL" id="SNZP01000003">
    <property type="protein sequence ID" value="TDR81572.1"/>
    <property type="molecule type" value="Genomic_DNA"/>
</dbReference>
<dbReference type="RefSeq" id="WP_133678935.1">
    <property type="nucleotide sequence ID" value="NZ_SNZP01000003.1"/>
</dbReference>
<dbReference type="OrthoDB" id="9813903at2"/>
<proteinExistence type="predicted"/>
<dbReference type="AlphaFoldDB" id="A0A4R7BBU1"/>
<dbReference type="GO" id="GO:0052621">
    <property type="term" value="F:diguanylate cyclase activity"/>
    <property type="evidence" value="ECO:0007669"/>
    <property type="project" value="UniProtKB-EC"/>
</dbReference>
<feature type="transmembrane region" description="Helical" evidence="3">
    <location>
        <begin position="165"/>
        <end position="184"/>
    </location>
</feature>
<dbReference type="InterPro" id="IPR050469">
    <property type="entry name" value="Diguanylate_Cyclase"/>
</dbReference>
<dbReference type="EC" id="2.7.7.65" evidence="1"/>
<dbReference type="InterPro" id="IPR029787">
    <property type="entry name" value="Nucleotide_cyclase"/>
</dbReference>
<dbReference type="PROSITE" id="PS50887">
    <property type="entry name" value="GGDEF"/>
    <property type="match status" value="1"/>
</dbReference>
<keyword evidence="6" id="KW-1185">Reference proteome</keyword>
<organism evidence="5 6">
    <name type="scientific">Paludibacterium purpuratum</name>
    <dbReference type="NCBI Taxonomy" id="1144873"/>
    <lineage>
        <taxon>Bacteria</taxon>
        <taxon>Pseudomonadati</taxon>
        <taxon>Pseudomonadota</taxon>
        <taxon>Betaproteobacteria</taxon>
        <taxon>Neisseriales</taxon>
        <taxon>Chromobacteriaceae</taxon>
        <taxon>Paludibacterium</taxon>
    </lineage>
</organism>
<dbReference type="PANTHER" id="PTHR45138:SF9">
    <property type="entry name" value="DIGUANYLATE CYCLASE DGCM-RELATED"/>
    <property type="match status" value="1"/>
</dbReference>
<keyword evidence="3" id="KW-0472">Membrane</keyword>
<evidence type="ECO:0000256" key="2">
    <source>
        <dbReference type="ARBA" id="ARBA00034247"/>
    </source>
</evidence>
<dbReference type="SMART" id="SM00267">
    <property type="entry name" value="GGDEF"/>
    <property type="match status" value="1"/>
</dbReference>
<dbReference type="InterPro" id="IPR043128">
    <property type="entry name" value="Rev_trsase/Diguanyl_cyclase"/>
</dbReference>
<dbReference type="GO" id="GO:1902201">
    <property type="term" value="P:negative regulation of bacterial-type flagellum-dependent cell motility"/>
    <property type="evidence" value="ECO:0007669"/>
    <property type="project" value="TreeGrafter"/>
</dbReference>
<feature type="transmembrane region" description="Helical" evidence="3">
    <location>
        <begin position="109"/>
        <end position="128"/>
    </location>
</feature>
<name>A0A4R7BBU1_9NEIS</name>
<feature type="transmembrane region" description="Helical" evidence="3">
    <location>
        <begin position="49"/>
        <end position="69"/>
    </location>
</feature>
<sequence>MRIANLLWQWLLGLLPGEVEPNETGWLVSPRLHMPLIVFRRAQMILNRVRLFASLFAVLTPLWVLVDVATFPMALWLRLAALRLVATCAFVALVLLLPQHGRLRHAYRAMIALFAIPTVFYLVSHLLLTQQHLHGSAAAISAGYAFLPFVLLAGLAIFPLTLIETAFFSLAVLGANMVAYAFNWGEVSLPSFGAQLWLLMLLAGVASLASLSQLAFIIALVNQTIHDPLTGMFSRRSGEELLELQQSYALRHNTPLSIAFVDLDCFKRINDDFGHEAGDKVLKQVNRAIGRNLRHGDILIRWGGEEFLLVMPNTDKTQARQALLRVLESGLGKRPDGDTLTCSIGLAERHADRECGWRALVDMADVRMYRAKREGGNRLVTEVEEEPVMNRPLVTP</sequence>
<feature type="transmembrane region" description="Helical" evidence="3">
    <location>
        <begin position="196"/>
        <end position="221"/>
    </location>
</feature>
<dbReference type="InterPro" id="IPR000160">
    <property type="entry name" value="GGDEF_dom"/>
</dbReference>
<dbReference type="CDD" id="cd01949">
    <property type="entry name" value="GGDEF"/>
    <property type="match status" value="1"/>
</dbReference>
<dbReference type="GO" id="GO:0005886">
    <property type="term" value="C:plasma membrane"/>
    <property type="evidence" value="ECO:0007669"/>
    <property type="project" value="TreeGrafter"/>
</dbReference>
<comment type="caution">
    <text evidence="5">The sequence shown here is derived from an EMBL/GenBank/DDBJ whole genome shotgun (WGS) entry which is preliminary data.</text>
</comment>
<reference evidence="5 6" key="1">
    <citation type="submission" date="2019-03" db="EMBL/GenBank/DDBJ databases">
        <title>Genomic Encyclopedia of Type Strains, Phase III (KMG-III): the genomes of soil and plant-associated and newly described type strains.</title>
        <authorList>
            <person name="Whitman W."/>
        </authorList>
    </citation>
    <scope>NUCLEOTIDE SEQUENCE [LARGE SCALE GENOMIC DNA]</scope>
    <source>
        <strain evidence="5 6">CECT 8976</strain>
    </source>
</reference>
<feature type="transmembrane region" description="Helical" evidence="3">
    <location>
        <begin position="75"/>
        <end position="97"/>
    </location>
</feature>
<feature type="transmembrane region" description="Helical" evidence="3">
    <location>
        <begin position="134"/>
        <end position="158"/>
    </location>
</feature>
<dbReference type="FunFam" id="3.30.70.270:FF:000001">
    <property type="entry name" value="Diguanylate cyclase domain protein"/>
    <property type="match status" value="1"/>
</dbReference>
<gene>
    <name evidence="5" type="ORF">DFP86_103229</name>
</gene>
<comment type="catalytic activity">
    <reaction evidence="2">
        <text>2 GTP = 3',3'-c-di-GMP + 2 diphosphate</text>
        <dbReference type="Rhea" id="RHEA:24898"/>
        <dbReference type="ChEBI" id="CHEBI:33019"/>
        <dbReference type="ChEBI" id="CHEBI:37565"/>
        <dbReference type="ChEBI" id="CHEBI:58805"/>
        <dbReference type="EC" id="2.7.7.65"/>
    </reaction>
</comment>
<dbReference type="PANTHER" id="PTHR45138">
    <property type="entry name" value="REGULATORY COMPONENTS OF SENSORY TRANSDUCTION SYSTEM"/>
    <property type="match status" value="1"/>
</dbReference>
<keyword evidence="3" id="KW-1133">Transmembrane helix</keyword>
<dbReference type="Pfam" id="PF00990">
    <property type="entry name" value="GGDEF"/>
    <property type="match status" value="1"/>
</dbReference>
<evidence type="ECO:0000313" key="5">
    <source>
        <dbReference type="EMBL" id="TDR81572.1"/>
    </source>
</evidence>
<keyword evidence="3" id="KW-0812">Transmembrane</keyword>
<accession>A0A4R7BBU1</accession>
<protein>
    <recommendedName>
        <fullName evidence="1">diguanylate cyclase</fullName>
        <ecNumber evidence="1">2.7.7.65</ecNumber>
    </recommendedName>
</protein>
<evidence type="ECO:0000256" key="1">
    <source>
        <dbReference type="ARBA" id="ARBA00012528"/>
    </source>
</evidence>
<dbReference type="SUPFAM" id="SSF55073">
    <property type="entry name" value="Nucleotide cyclase"/>
    <property type="match status" value="1"/>
</dbReference>
<evidence type="ECO:0000256" key="3">
    <source>
        <dbReference type="SAM" id="Phobius"/>
    </source>
</evidence>
<dbReference type="Proteomes" id="UP000295611">
    <property type="component" value="Unassembled WGS sequence"/>
</dbReference>
<evidence type="ECO:0000259" key="4">
    <source>
        <dbReference type="PROSITE" id="PS50887"/>
    </source>
</evidence>
<evidence type="ECO:0000313" key="6">
    <source>
        <dbReference type="Proteomes" id="UP000295611"/>
    </source>
</evidence>
<dbReference type="GO" id="GO:0043709">
    <property type="term" value="P:cell adhesion involved in single-species biofilm formation"/>
    <property type="evidence" value="ECO:0007669"/>
    <property type="project" value="TreeGrafter"/>
</dbReference>
<dbReference type="NCBIfam" id="TIGR00254">
    <property type="entry name" value="GGDEF"/>
    <property type="match status" value="1"/>
</dbReference>
<dbReference type="Gene3D" id="3.30.70.270">
    <property type="match status" value="1"/>
</dbReference>
<feature type="domain" description="GGDEF" evidence="4">
    <location>
        <begin position="254"/>
        <end position="384"/>
    </location>
</feature>